<comment type="catalytic activity">
    <reaction evidence="9 10">
        <text>S-sulfanyl-L-cysteinyl-[protein] + uridine(34) in tRNA + AH2 + ATP = 2-thiouridine(34) in tRNA + L-cysteinyl-[protein] + A + AMP + diphosphate + H(+)</text>
        <dbReference type="Rhea" id="RHEA:47032"/>
        <dbReference type="Rhea" id="RHEA-COMP:10131"/>
        <dbReference type="Rhea" id="RHEA-COMP:11726"/>
        <dbReference type="Rhea" id="RHEA-COMP:11727"/>
        <dbReference type="Rhea" id="RHEA-COMP:11728"/>
        <dbReference type="ChEBI" id="CHEBI:13193"/>
        <dbReference type="ChEBI" id="CHEBI:15378"/>
        <dbReference type="ChEBI" id="CHEBI:17499"/>
        <dbReference type="ChEBI" id="CHEBI:29950"/>
        <dbReference type="ChEBI" id="CHEBI:30616"/>
        <dbReference type="ChEBI" id="CHEBI:33019"/>
        <dbReference type="ChEBI" id="CHEBI:61963"/>
        <dbReference type="ChEBI" id="CHEBI:65315"/>
        <dbReference type="ChEBI" id="CHEBI:87170"/>
        <dbReference type="ChEBI" id="CHEBI:456215"/>
        <dbReference type="EC" id="2.8.1.13"/>
    </reaction>
</comment>
<dbReference type="Pfam" id="PF20259">
    <property type="entry name" value="tRNA_Me_trans_M"/>
    <property type="match status" value="1"/>
</dbReference>
<proteinExistence type="inferred from homology"/>
<accession>A0A1G7TQH7</accession>
<dbReference type="NCBIfam" id="TIGR00420">
    <property type="entry name" value="trmU"/>
    <property type="match status" value="1"/>
</dbReference>
<evidence type="ECO:0000256" key="8">
    <source>
        <dbReference type="ARBA" id="ARBA00023157"/>
    </source>
</evidence>
<dbReference type="GO" id="GO:0002143">
    <property type="term" value="P:tRNA wobble position uridine thiolation"/>
    <property type="evidence" value="ECO:0007669"/>
    <property type="project" value="TreeGrafter"/>
</dbReference>
<protein>
    <recommendedName>
        <fullName evidence="10">tRNA-specific 2-thiouridylase MnmA</fullName>
        <ecNumber evidence="10">2.8.1.13</ecNumber>
    </recommendedName>
</protein>
<evidence type="ECO:0000256" key="4">
    <source>
        <dbReference type="ARBA" id="ARBA00022694"/>
    </source>
</evidence>
<comment type="similarity">
    <text evidence="10">Belongs to the MnmA/TRMU family.</text>
</comment>
<evidence type="ECO:0000256" key="6">
    <source>
        <dbReference type="ARBA" id="ARBA00022840"/>
    </source>
</evidence>
<keyword evidence="6 10" id="KW-0067">ATP-binding</keyword>
<evidence type="ECO:0000256" key="9">
    <source>
        <dbReference type="ARBA" id="ARBA00051542"/>
    </source>
</evidence>
<comment type="subcellular location">
    <subcellularLocation>
        <location evidence="10">Cytoplasm</location>
    </subcellularLocation>
</comment>
<dbReference type="GO" id="GO:0005737">
    <property type="term" value="C:cytoplasm"/>
    <property type="evidence" value="ECO:0007669"/>
    <property type="project" value="UniProtKB-SubCell"/>
</dbReference>
<keyword evidence="5 10" id="KW-0547">Nucleotide-binding</keyword>
<feature type="site" description="Interaction with tRNA" evidence="10">
    <location>
        <position position="126"/>
    </location>
</feature>
<evidence type="ECO:0000256" key="10">
    <source>
        <dbReference type="HAMAP-Rule" id="MF_00144"/>
    </source>
</evidence>
<evidence type="ECO:0000313" key="14">
    <source>
        <dbReference type="Proteomes" id="UP000199623"/>
    </source>
</evidence>
<dbReference type="GO" id="GO:0005524">
    <property type="term" value="F:ATP binding"/>
    <property type="evidence" value="ECO:0007669"/>
    <property type="project" value="UniProtKB-KW"/>
</dbReference>
<organism evidence="13 14">
    <name type="scientific">Lentzea fradiae</name>
    <dbReference type="NCBI Taxonomy" id="200378"/>
    <lineage>
        <taxon>Bacteria</taxon>
        <taxon>Bacillati</taxon>
        <taxon>Actinomycetota</taxon>
        <taxon>Actinomycetes</taxon>
        <taxon>Pseudonocardiales</taxon>
        <taxon>Pseudonocardiaceae</taxon>
        <taxon>Lentzea</taxon>
    </lineage>
</organism>
<dbReference type="AlphaFoldDB" id="A0A1G7TQH7"/>
<evidence type="ECO:0000256" key="5">
    <source>
        <dbReference type="ARBA" id="ARBA00022741"/>
    </source>
</evidence>
<dbReference type="EMBL" id="FNCC01000007">
    <property type="protein sequence ID" value="SDG37548.1"/>
    <property type="molecule type" value="Genomic_DNA"/>
</dbReference>
<dbReference type="InterPro" id="IPR014729">
    <property type="entry name" value="Rossmann-like_a/b/a_fold"/>
</dbReference>
<dbReference type="InterPro" id="IPR046885">
    <property type="entry name" value="MnmA-like_C"/>
</dbReference>
<dbReference type="Pfam" id="PF20258">
    <property type="entry name" value="tRNA_Me_trans_C"/>
    <property type="match status" value="1"/>
</dbReference>
<dbReference type="SUPFAM" id="SSF52402">
    <property type="entry name" value="Adenine nucleotide alpha hydrolases-like"/>
    <property type="match status" value="1"/>
</dbReference>
<dbReference type="Gene3D" id="2.40.30.10">
    <property type="entry name" value="Translation factors"/>
    <property type="match status" value="1"/>
</dbReference>
<dbReference type="STRING" id="200378.SAMN05216553_107411"/>
<keyword evidence="4 10" id="KW-0819">tRNA processing</keyword>
<dbReference type="Pfam" id="PF03054">
    <property type="entry name" value="tRNA_Me_trans"/>
    <property type="match status" value="1"/>
</dbReference>
<dbReference type="PANTHER" id="PTHR11933:SF5">
    <property type="entry name" value="MITOCHONDRIAL TRNA-SPECIFIC 2-THIOURIDYLASE 1"/>
    <property type="match status" value="1"/>
</dbReference>
<evidence type="ECO:0000256" key="2">
    <source>
        <dbReference type="ARBA" id="ARBA00022555"/>
    </source>
</evidence>
<name>A0A1G7TQH7_9PSEU</name>
<evidence type="ECO:0000259" key="12">
    <source>
        <dbReference type="Pfam" id="PF20259"/>
    </source>
</evidence>
<feature type="domain" description="tRNA-specific 2-thiouridylase MnmA-like C-terminal" evidence="11">
    <location>
        <begin position="294"/>
        <end position="356"/>
    </location>
</feature>
<feature type="active site" description="Cysteine persulfide intermediate" evidence="10">
    <location>
        <position position="197"/>
    </location>
</feature>
<feature type="active site" description="Nucleophile" evidence="10">
    <location>
        <position position="101"/>
    </location>
</feature>
<evidence type="ECO:0000256" key="7">
    <source>
        <dbReference type="ARBA" id="ARBA00022884"/>
    </source>
</evidence>
<dbReference type="HAMAP" id="MF_00144">
    <property type="entry name" value="tRNA_thiouridyl_MnmA"/>
    <property type="match status" value="1"/>
</dbReference>
<evidence type="ECO:0000259" key="11">
    <source>
        <dbReference type="Pfam" id="PF20258"/>
    </source>
</evidence>
<dbReference type="Gene3D" id="2.30.30.280">
    <property type="entry name" value="Adenine nucleotide alpha hydrolases-like domains"/>
    <property type="match status" value="1"/>
</dbReference>
<dbReference type="EC" id="2.8.1.13" evidence="10"/>
<evidence type="ECO:0000256" key="1">
    <source>
        <dbReference type="ARBA" id="ARBA00022490"/>
    </source>
</evidence>
<dbReference type="RefSeq" id="WP_090051122.1">
    <property type="nucleotide sequence ID" value="NZ_FNCC01000007.1"/>
</dbReference>
<sequence length="360" mass="37796">MKVLAAMSGGVDSAVAAARAVEAGHDVTGVHLALSAKPGTLRTGARGCCTIEDAHDARRAADLMGIPFYVWDFAERFTEEVVEDFVAEYAAGRTPNPCLRCNERIKFEALLDKAIALGFDAVCTGHYARLQMVGGRPELRRSADLGKDQSYVLASLTEEQLSHAMFPLGDTTKEAVRAEAAERGLSVAKKPDSHDICFIPDGDTQKFLAGRMETKPGLLVDDETGAVLGRHAGVHEFTVGQRKGLGLDGPAPDGRPRYVLALEPVSGTVRVGAAEKLAVTGISASSPVAHVELDGPVECVAQVRAHGGTAPAVAELVDGVLRVQLREPLRGVAPGQAVAIYREDAAGDVVLASATIDATS</sequence>
<dbReference type="GO" id="GO:0103016">
    <property type="term" value="F:tRNA-uridine 2-sulfurtransferase activity"/>
    <property type="evidence" value="ECO:0007669"/>
    <property type="project" value="UniProtKB-EC"/>
</dbReference>
<feature type="binding site" evidence="10">
    <location>
        <position position="125"/>
    </location>
    <ligand>
        <name>ATP</name>
        <dbReference type="ChEBI" id="CHEBI:30616"/>
    </ligand>
</feature>
<feature type="domain" description="tRNA-specific 2-thiouridylase MnmA-like central" evidence="12">
    <location>
        <begin position="205"/>
        <end position="272"/>
    </location>
</feature>
<comment type="function">
    <text evidence="10">Catalyzes the 2-thiolation of uridine at the wobble position (U34) of tRNA, leading to the formation of s(2)U34.</text>
</comment>
<keyword evidence="2 10" id="KW-0820">tRNA-binding</keyword>
<evidence type="ECO:0000313" key="13">
    <source>
        <dbReference type="EMBL" id="SDG37548.1"/>
    </source>
</evidence>
<dbReference type="Proteomes" id="UP000199623">
    <property type="component" value="Unassembled WGS sequence"/>
</dbReference>
<feature type="region of interest" description="Interaction with tRNA" evidence="10">
    <location>
        <begin position="147"/>
        <end position="149"/>
    </location>
</feature>
<dbReference type="InterPro" id="IPR004506">
    <property type="entry name" value="MnmA-like"/>
</dbReference>
<comment type="caution">
    <text evidence="10">Lacks conserved residue(s) required for the propagation of feature annotation.</text>
</comment>
<dbReference type="OrthoDB" id="9800696at2"/>
<keyword evidence="3 10" id="KW-0808">Transferase</keyword>
<keyword evidence="1 10" id="KW-0963">Cytoplasm</keyword>
<feature type="binding site" evidence="10">
    <location>
        <position position="32"/>
    </location>
    <ligand>
        <name>ATP</name>
        <dbReference type="ChEBI" id="CHEBI:30616"/>
    </ligand>
</feature>
<dbReference type="GO" id="GO:0000049">
    <property type="term" value="F:tRNA binding"/>
    <property type="evidence" value="ECO:0007669"/>
    <property type="project" value="UniProtKB-KW"/>
</dbReference>
<gene>
    <name evidence="10" type="primary">mnmA</name>
    <name evidence="13" type="ORF">SAMN05216553_107411</name>
</gene>
<evidence type="ECO:0000256" key="3">
    <source>
        <dbReference type="ARBA" id="ARBA00022679"/>
    </source>
</evidence>
<feature type="site" description="Interaction with tRNA" evidence="10">
    <location>
        <position position="336"/>
    </location>
</feature>
<dbReference type="Gene3D" id="3.40.50.620">
    <property type="entry name" value="HUPs"/>
    <property type="match status" value="1"/>
</dbReference>
<dbReference type="NCBIfam" id="NF001138">
    <property type="entry name" value="PRK00143.1"/>
    <property type="match status" value="1"/>
</dbReference>
<dbReference type="PANTHER" id="PTHR11933">
    <property type="entry name" value="TRNA 5-METHYLAMINOMETHYL-2-THIOURIDYLATE -METHYLTRANSFERASE"/>
    <property type="match status" value="1"/>
</dbReference>
<dbReference type="FunFam" id="3.40.50.620:FF:000057">
    <property type="entry name" value="tRNA-specific 2-thiouridylase MnmA"/>
    <property type="match status" value="1"/>
</dbReference>
<dbReference type="CDD" id="cd01998">
    <property type="entry name" value="MnmA_TRMU-like"/>
    <property type="match status" value="1"/>
</dbReference>
<dbReference type="InterPro" id="IPR023382">
    <property type="entry name" value="MnmA-like_central_sf"/>
</dbReference>
<keyword evidence="7 10" id="KW-0694">RNA-binding</keyword>
<reference evidence="14" key="1">
    <citation type="submission" date="2016-10" db="EMBL/GenBank/DDBJ databases">
        <authorList>
            <person name="Varghese N."/>
            <person name="Submissions S."/>
        </authorList>
    </citation>
    <scope>NUCLEOTIDE SEQUENCE [LARGE SCALE GENOMIC DNA]</scope>
    <source>
        <strain evidence="14">CGMCC 4.3506</strain>
    </source>
</reference>
<keyword evidence="14" id="KW-1185">Reference proteome</keyword>
<feature type="binding site" evidence="10">
    <location>
        <begin position="6"/>
        <end position="13"/>
    </location>
    <ligand>
        <name>ATP</name>
        <dbReference type="ChEBI" id="CHEBI:30616"/>
    </ligand>
</feature>
<dbReference type="InterPro" id="IPR046884">
    <property type="entry name" value="MnmA-like_central"/>
</dbReference>
<keyword evidence="8" id="KW-1015">Disulfide bond</keyword>